<keyword evidence="3 8" id="KW-0732">Signal</keyword>
<dbReference type="GO" id="GO:0006508">
    <property type="term" value="P:proteolysis"/>
    <property type="evidence" value="ECO:0007669"/>
    <property type="project" value="UniProtKB-KW"/>
</dbReference>
<dbReference type="InterPro" id="IPR009003">
    <property type="entry name" value="Peptidase_S1_PA"/>
</dbReference>
<dbReference type="InterPro" id="IPR001316">
    <property type="entry name" value="Pept_S1A_streptogrisin"/>
</dbReference>
<name>A0A1I3UYG3_9ACTN</name>
<keyword evidence="11" id="KW-1185">Reference proteome</keyword>
<organism evidence="10 11">
    <name type="scientific">Streptosporangium canum</name>
    <dbReference type="NCBI Taxonomy" id="324952"/>
    <lineage>
        <taxon>Bacteria</taxon>
        <taxon>Bacillati</taxon>
        <taxon>Actinomycetota</taxon>
        <taxon>Actinomycetes</taxon>
        <taxon>Streptosporangiales</taxon>
        <taxon>Streptosporangiaceae</taxon>
        <taxon>Streptosporangium</taxon>
    </lineage>
</organism>
<reference evidence="11" key="1">
    <citation type="submission" date="2016-10" db="EMBL/GenBank/DDBJ databases">
        <authorList>
            <person name="Varghese N."/>
            <person name="Submissions S."/>
        </authorList>
    </citation>
    <scope>NUCLEOTIDE SEQUENCE [LARGE SCALE GENOMIC DNA]</scope>
    <source>
        <strain evidence="11">CGMCC 4.2126</strain>
    </source>
</reference>
<sequence length="507" mass="53311">MSRRHVIAPGCVLAITALTLAVAPAAATRPAVPARGAAVSAKPPPGMLEALARDFGLTKDEAQIRLLNEARLTPIEASLRRRIGDHFAGAWLIPPRAQTLVVATTDPADASLITALDARPLVVGRSLTDLERVKEKLSQALATLSSVRYVDVRTNKVVILTDNPTAVQKTIKTANVDQAAVQVTASTERPRLLHADSRADSETDLVGGQAYYVGATTRCSVGFSVTKGAQNGFVSAGHCGKPGSATVGFNRRPQGAVKDSAFPGDDFSWVAVNNDWTPQPLVGNDTAGTAHVYGARQAVVGASVCLPESGATLGWHCGTIQQHDVDVTYPRGVVDHLTRTSACGSPGDSGSSVLSADQAQGVVSGGSGSCDLAGFTYIQPIREILFAYDLTLMTSHTGPVMSTGNCGGYSATFTGTLKSSQFVYQPRNRHYHSTVNGNHYGCLESIPGSDLDLYLQKQIGSGWVTVASSDSSHPFEELKYTGTPGDYRYLVLASGGTSTYTLGYTTP</sequence>
<dbReference type="CDD" id="cd21112">
    <property type="entry name" value="alphaLP-like"/>
    <property type="match status" value="1"/>
</dbReference>
<dbReference type="GeneID" id="96299884"/>
<gene>
    <name evidence="10" type="ORF">SAMN05216275_113163</name>
</gene>
<keyword evidence="2 10" id="KW-0645">Protease</keyword>
<keyword evidence="7" id="KW-1015">Disulfide bond</keyword>
<dbReference type="EMBL" id="FOQY01000013">
    <property type="protein sequence ID" value="SFJ88444.1"/>
    <property type="molecule type" value="Genomic_DNA"/>
</dbReference>
<keyword evidence="5" id="KW-0720">Serine protease</keyword>
<accession>A0A1I3UYG3</accession>
<dbReference type="RefSeq" id="WP_093888633.1">
    <property type="nucleotide sequence ID" value="NZ_FOQY01000013.1"/>
</dbReference>
<dbReference type="SUPFAM" id="SSF50494">
    <property type="entry name" value="Trypsin-like serine proteases"/>
    <property type="match status" value="1"/>
</dbReference>
<keyword evidence="6" id="KW-0865">Zymogen</keyword>
<dbReference type="Gene3D" id="3.30.300.50">
    <property type="match status" value="1"/>
</dbReference>
<evidence type="ECO:0000256" key="4">
    <source>
        <dbReference type="ARBA" id="ARBA00022801"/>
    </source>
</evidence>
<keyword evidence="4" id="KW-0378">Hydrolase</keyword>
<dbReference type="InterPro" id="IPR004236">
    <property type="entry name" value="Pept_S1_alpha_lytic"/>
</dbReference>
<feature type="chain" id="PRO_5038685636" evidence="8">
    <location>
        <begin position="22"/>
        <end position="507"/>
    </location>
</feature>
<evidence type="ECO:0000256" key="2">
    <source>
        <dbReference type="ARBA" id="ARBA00022670"/>
    </source>
</evidence>
<evidence type="ECO:0000259" key="9">
    <source>
        <dbReference type="Pfam" id="PF02983"/>
    </source>
</evidence>
<proteinExistence type="inferred from homology"/>
<protein>
    <submittedName>
        <fullName evidence="10">Alpha-lytic protease prodomain-containing protein</fullName>
    </submittedName>
</protein>
<evidence type="ECO:0000256" key="7">
    <source>
        <dbReference type="ARBA" id="ARBA00023157"/>
    </source>
</evidence>
<evidence type="ECO:0000313" key="11">
    <source>
        <dbReference type="Proteomes" id="UP000199111"/>
    </source>
</evidence>
<feature type="domain" description="Peptidase S1A alpha-lytic prodomain" evidence="9">
    <location>
        <begin position="125"/>
        <end position="177"/>
    </location>
</feature>
<comment type="similarity">
    <text evidence="1">Belongs to the peptidase S1 family.</text>
</comment>
<evidence type="ECO:0000256" key="3">
    <source>
        <dbReference type="ARBA" id="ARBA00022729"/>
    </source>
</evidence>
<dbReference type="Proteomes" id="UP000199111">
    <property type="component" value="Unassembled WGS sequence"/>
</dbReference>
<dbReference type="Pfam" id="PF02983">
    <property type="entry name" value="Pro_Al_protease"/>
    <property type="match status" value="1"/>
</dbReference>
<evidence type="ECO:0000256" key="1">
    <source>
        <dbReference type="ARBA" id="ARBA00007664"/>
    </source>
</evidence>
<dbReference type="PRINTS" id="PR00861">
    <property type="entry name" value="ALYTICPTASE"/>
</dbReference>
<feature type="signal peptide" evidence="8">
    <location>
        <begin position="1"/>
        <end position="21"/>
    </location>
</feature>
<dbReference type="Gene3D" id="2.40.10.10">
    <property type="entry name" value="Trypsin-like serine proteases"/>
    <property type="match status" value="2"/>
</dbReference>
<evidence type="ECO:0000313" key="10">
    <source>
        <dbReference type="EMBL" id="SFJ88444.1"/>
    </source>
</evidence>
<dbReference type="GO" id="GO:0004252">
    <property type="term" value="F:serine-type endopeptidase activity"/>
    <property type="evidence" value="ECO:0007669"/>
    <property type="project" value="InterPro"/>
</dbReference>
<dbReference type="InterPro" id="IPR043504">
    <property type="entry name" value="Peptidase_S1_PA_chymotrypsin"/>
</dbReference>
<dbReference type="InterPro" id="IPR035070">
    <property type="entry name" value="Streptogrisin_prodomain"/>
</dbReference>
<evidence type="ECO:0000256" key="6">
    <source>
        <dbReference type="ARBA" id="ARBA00023145"/>
    </source>
</evidence>
<evidence type="ECO:0000256" key="8">
    <source>
        <dbReference type="SAM" id="SignalP"/>
    </source>
</evidence>
<dbReference type="GO" id="GO:0005576">
    <property type="term" value="C:extracellular region"/>
    <property type="evidence" value="ECO:0007669"/>
    <property type="project" value="InterPro"/>
</dbReference>
<dbReference type="AlphaFoldDB" id="A0A1I3UYG3"/>
<evidence type="ECO:0000256" key="5">
    <source>
        <dbReference type="ARBA" id="ARBA00022825"/>
    </source>
</evidence>